<dbReference type="EMBL" id="JARTCD010000079">
    <property type="protein sequence ID" value="KAJ8653400.1"/>
    <property type="molecule type" value="Genomic_DNA"/>
</dbReference>
<evidence type="ECO:0000313" key="2">
    <source>
        <dbReference type="EMBL" id="KAJ8653400.1"/>
    </source>
</evidence>
<name>A0AAD7UVN1_9FUNG</name>
<keyword evidence="3" id="KW-1185">Reference proteome</keyword>
<comment type="caution">
    <text evidence="2">The sequence shown here is derived from an EMBL/GenBank/DDBJ whole genome shotgun (WGS) entry which is preliminary data.</text>
</comment>
<protein>
    <submittedName>
        <fullName evidence="2">Uncharacterized protein</fullName>
    </submittedName>
</protein>
<dbReference type="GeneID" id="83218348"/>
<feature type="compositionally biased region" description="Basic residues" evidence="1">
    <location>
        <begin position="447"/>
        <end position="457"/>
    </location>
</feature>
<evidence type="ECO:0000256" key="1">
    <source>
        <dbReference type="SAM" id="MobiDB-lite"/>
    </source>
</evidence>
<feature type="region of interest" description="Disordered" evidence="1">
    <location>
        <begin position="78"/>
        <end position="193"/>
    </location>
</feature>
<organism evidence="2 3">
    <name type="scientific">Lichtheimia ornata</name>
    <dbReference type="NCBI Taxonomy" id="688661"/>
    <lineage>
        <taxon>Eukaryota</taxon>
        <taxon>Fungi</taxon>
        <taxon>Fungi incertae sedis</taxon>
        <taxon>Mucoromycota</taxon>
        <taxon>Mucoromycotina</taxon>
        <taxon>Mucoromycetes</taxon>
        <taxon>Mucorales</taxon>
        <taxon>Lichtheimiaceae</taxon>
        <taxon>Lichtheimia</taxon>
    </lineage>
</organism>
<evidence type="ECO:0000313" key="3">
    <source>
        <dbReference type="Proteomes" id="UP001234581"/>
    </source>
</evidence>
<dbReference type="Proteomes" id="UP001234581">
    <property type="component" value="Unassembled WGS sequence"/>
</dbReference>
<dbReference type="RefSeq" id="XP_058338314.1">
    <property type="nucleotide sequence ID" value="XM_058490919.1"/>
</dbReference>
<dbReference type="AlphaFoldDB" id="A0AAD7UVN1"/>
<feature type="region of interest" description="Disordered" evidence="1">
    <location>
        <begin position="447"/>
        <end position="466"/>
    </location>
</feature>
<sequence>MLSNLWKALWGTKPSIEETRQAIERDAQRLSQFPWKPENHATLRSPTQEQRERNVTPVYGSGHSFSVVQSRTLPTIYQEDSLNERHSQPTARSLPRVRSRRDEEEDNEPKRRKRRRGAKKQRQQHNNDIIAIPSSSSSSAVSLSAAPEAQQQQGETTDLVDDSLPADDNTASIASSSHPQQQQQPSTATLSREPVIYPQRDLHSIRPFSTNETELKHIIRDMLRPGVWDTLSGDIVQQWIEVPYVLPCAEDLFGSQGRLMQLIKEKATGVEITVEFPRIVLKGPQIKVNRVADTVGALITPFGRKKQGSVNLLCTGPQLASKVAKWKEHVGDVIDVLVKEDMVRISIASVVINKNAKVTLDQVRDGLLHLLGSLTPEHQPESFICNDYQLLSREERKTTMIVSPDQRFGLGEFIGYMAGYFERCPSMHTPHRPKVTVLKSKTRMVPKNNPRRTRKMKKETIHPPSNLKDMIPPELLDDFFGHLDVVGVDLTYIFRPRRIEPVEIPVTYQGFRIF</sequence>
<reference evidence="2 3" key="1">
    <citation type="submission" date="2023-03" db="EMBL/GenBank/DDBJ databases">
        <title>Genome sequence of Lichtheimia ornata CBS 291.66.</title>
        <authorList>
            <person name="Mohabir J.T."/>
            <person name="Shea T.P."/>
            <person name="Kurbessoian T."/>
            <person name="Berby B."/>
            <person name="Fontaine J."/>
            <person name="Livny J."/>
            <person name="Gnirke A."/>
            <person name="Stajich J.E."/>
            <person name="Cuomo C.A."/>
        </authorList>
    </citation>
    <scope>NUCLEOTIDE SEQUENCE [LARGE SCALE GENOMIC DNA]</scope>
    <source>
        <strain evidence="2">CBS 291.66</strain>
    </source>
</reference>
<gene>
    <name evidence="2" type="ORF">O0I10_010946</name>
</gene>
<feature type="region of interest" description="Disordered" evidence="1">
    <location>
        <begin position="33"/>
        <end position="63"/>
    </location>
</feature>
<feature type="compositionally biased region" description="Basic residues" evidence="1">
    <location>
        <begin position="110"/>
        <end position="123"/>
    </location>
</feature>
<proteinExistence type="predicted"/>
<feature type="compositionally biased region" description="Low complexity" evidence="1">
    <location>
        <begin position="134"/>
        <end position="146"/>
    </location>
</feature>
<accession>A0AAD7UVN1</accession>
<feature type="compositionally biased region" description="Low complexity" evidence="1">
    <location>
        <begin position="171"/>
        <end position="186"/>
    </location>
</feature>